<reference evidence="2 3" key="1">
    <citation type="submission" date="2018-06" db="EMBL/GenBank/DDBJ databases">
        <authorList>
            <consortium name="Pathogen Informatics"/>
            <person name="Doyle S."/>
        </authorList>
    </citation>
    <scope>NUCLEOTIDE SEQUENCE [LARGE SCALE GENOMIC DNA]</scope>
    <source>
        <strain evidence="2 3">NCTC11807</strain>
    </source>
</reference>
<proteinExistence type="predicted"/>
<evidence type="ECO:0000313" key="2">
    <source>
        <dbReference type="EMBL" id="SUM72353.1"/>
    </source>
</evidence>
<keyword evidence="1" id="KW-0732">Signal</keyword>
<gene>
    <name evidence="2" type="ORF">NCTC11807_01864</name>
</gene>
<sequence length="59" mass="6857">MRKLIIPIVIASLLFTSGAVIDGLDNQDMTEPESHFWEMNPIKYNTYKKGQCTYYVCIR</sequence>
<dbReference type="AlphaFoldDB" id="A0A380H7U9"/>
<organism evidence="2 3">
    <name type="scientific">Staphylococcus saccharolyticus</name>
    <dbReference type="NCBI Taxonomy" id="33028"/>
    <lineage>
        <taxon>Bacteria</taxon>
        <taxon>Bacillati</taxon>
        <taxon>Bacillota</taxon>
        <taxon>Bacilli</taxon>
        <taxon>Bacillales</taxon>
        <taxon>Staphylococcaceae</taxon>
        <taxon>Staphylococcus</taxon>
    </lineage>
</organism>
<feature type="signal peptide" evidence="1">
    <location>
        <begin position="1"/>
        <end position="21"/>
    </location>
</feature>
<protein>
    <submittedName>
        <fullName evidence="2">Secretory antigen SsaA</fullName>
    </submittedName>
</protein>
<evidence type="ECO:0000256" key="1">
    <source>
        <dbReference type="SAM" id="SignalP"/>
    </source>
</evidence>
<dbReference type="EMBL" id="UHDZ01000001">
    <property type="protein sequence ID" value="SUM72353.1"/>
    <property type="molecule type" value="Genomic_DNA"/>
</dbReference>
<accession>A0A380H7U9</accession>
<evidence type="ECO:0000313" key="3">
    <source>
        <dbReference type="Proteomes" id="UP000255425"/>
    </source>
</evidence>
<dbReference type="Proteomes" id="UP000255425">
    <property type="component" value="Unassembled WGS sequence"/>
</dbReference>
<feature type="chain" id="PRO_5017045654" evidence="1">
    <location>
        <begin position="22"/>
        <end position="59"/>
    </location>
</feature>
<keyword evidence="3" id="KW-1185">Reference proteome</keyword>
<name>A0A380H7U9_9STAP</name>